<comment type="caution">
    <text evidence="2">The sequence shown here is derived from an EMBL/GenBank/DDBJ whole genome shotgun (WGS) entry which is preliminary data.</text>
</comment>
<keyword evidence="1" id="KW-0812">Transmembrane</keyword>
<keyword evidence="1" id="KW-0472">Membrane</keyword>
<evidence type="ECO:0000256" key="1">
    <source>
        <dbReference type="SAM" id="Phobius"/>
    </source>
</evidence>
<proteinExistence type="predicted"/>
<name>U2YVY1_9EURY</name>
<protein>
    <submittedName>
        <fullName evidence="2">Uncharacterized protein</fullName>
    </submittedName>
</protein>
<gene>
    <name evidence="2" type="ORF">MBEHAL_1687</name>
</gene>
<reference evidence="2 3" key="1">
    <citation type="submission" date="2013-09" db="EMBL/GenBank/DDBJ databases">
        <title>Whole genome sequencing of Halarchaeum acidiphilum strain MH1-52-1.</title>
        <authorList>
            <person name="Shimane Y."/>
            <person name="Minegishi H."/>
            <person name="Nishi S."/>
            <person name="Echigo A."/>
            <person name="Shuto A."/>
            <person name="Konishi M."/>
            <person name="Ito T."/>
            <person name="Ohkuma M."/>
            <person name="Ohta Y."/>
            <person name="Nagano Y."/>
            <person name="Tsubouchi T."/>
            <person name="Mori K."/>
            <person name="Usui K."/>
            <person name="Kamekura M."/>
            <person name="Usami R."/>
            <person name="Takaki Y."/>
            <person name="Hatada Y."/>
        </authorList>
    </citation>
    <scope>NUCLEOTIDE SEQUENCE [LARGE SCALE GENOMIC DNA]</scope>
    <source>
        <strain evidence="2 3">JCM 16109</strain>
    </source>
</reference>
<dbReference type="EMBL" id="BATA01000040">
    <property type="protein sequence ID" value="GAD52927.1"/>
    <property type="molecule type" value="Genomic_DNA"/>
</dbReference>
<feature type="transmembrane region" description="Helical" evidence="1">
    <location>
        <begin position="40"/>
        <end position="59"/>
    </location>
</feature>
<keyword evidence="3" id="KW-1185">Reference proteome</keyword>
<sequence>MPQHTPTRFPPRRDVAATVGVAALLLVAVAAFAYDRSGSLVAPALAYLSFSLAEFAVLLTEAGGPAPF</sequence>
<feature type="transmembrane region" description="Helical" evidence="1">
    <location>
        <begin position="15"/>
        <end position="34"/>
    </location>
</feature>
<dbReference type="RefSeq" id="WP_021780325.1">
    <property type="nucleotide sequence ID" value="NZ_BATA01000040.1"/>
</dbReference>
<accession>U2YVY1</accession>
<organism evidence="2 3">
    <name type="scientific">Halarchaeum acidiphilum MH1-52-1</name>
    <dbReference type="NCBI Taxonomy" id="1261545"/>
    <lineage>
        <taxon>Archaea</taxon>
        <taxon>Methanobacteriati</taxon>
        <taxon>Methanobacteriota</taxon>
        <taxon>Stenosarchaea group</taxon>
        <taxon>Halobacteria</taxon>
        <taxon>Halobacteriales</taxon>
        <taxon>Halobacteriaceae</taxon>
    </lineage>
</organism>
<keyword evidence="1" id="KW-1133">Transmembrane helix</keyword>
<evidence type="ECO:0000313" key="3">
    <source>
        <dbReference type="Proteomes" id="UP000016986"/>
    </source>
</evidence>
<dbReference type="Proteomes" id="UP000016986">
    <property type="component" value="Unassembled WGS sequence"/>
</dbReference>
<dbReference type="AlphaFoldDB" id="U2YVY1"/>
<evidence type="ECO:0000313" key="2">
    <source>
        <dbReference type="EMBL" id="GAD52927.1"/>
    </source>
</evidence>